<accession>A0A101GYQ3</accession>
<organism evidence="4 5">
    <name type="scientific">candidate division WS6 bacterium 36_33</name>
    <dbReference type="NCBI Taxonomy" id="1641388"/>
    <lineage>
        <taxon>Bacteria</taxon>
        <taxon>Candidatus Dojkabacteria</taxon>
    </lineage>
</organism>
<dbReference type="CDD" id="cd02869">
    <property type="entry name" value="PseudoU_synth_RluA_like"/>
    <property type="match status" value="1"/>
</dbReference>
<feature type="non-terminal residue" evidence="4">
    <location>
        <position position="1"/>
    </location>
</feature>
<dbReference type="Proteomes" id="UP000053469">
    <property type="component" value="Unassembled WGS sequence"/>
</dbReference>
<dbReference type="InterPro" id="IPR006224">
    <property type="entry name" value="PsdUridine_synth_RluA-like_CS"/>
</dbReference>
<keyword evidence="2 4" id="KW-0413">Isomerase</keyword>
<dbReference type="EC" id="5.4.99.23" evidence="4"/>
<dbReference type="GO" id="GO:0003723">
    <property type="term" value="F:RNA binding"/>
    <property type="evidence" value="ECO:0007669"/>
    <property type="project" value="InterPro"/>
</dbReference>
<dbReference type="PATRIC" id="fig|1641388.3.peg.446"/>
<evidence type="ECO:0000313" key="5">
    <source>
        <dbReference type="Proteomes" id="UP000053469"/>
    </source>
</evidence>
<feature type="domain" description="Pseudouridine synthase RsuA/RluA-like" evidence="3">
    <location>
        <begin position="16"/>
        <end position="203"/>
    </location>
</feature>
<dbReference type="SUPFAM" id="SSF55120">
    <property type="entry name" value="Pseudouridine synthase"/>
    <property type="match status" value="1"/>
</dbReference>
<dbReference type="InterPro" id="IPR006145">
    <property type="entry name" value="PsdUridine_synth_RsuA/RluA"/>
</dbReference>
<evidence type="ECO:0000259" key="3">
    <source>
        <dbReference type="Pfam" id="PF00849"/>
    </source>
</evidence>
<dbReference type="PANTHER" id="PTHR21600:SF44">
    <property type="entry name" value="RIBOSOMAL LARGE SUBUNIT PSEUDOURIDINE SYNTHASE D"/>
    <property type="match status" value="1"/>
</dbReference>
<comment type="similarity">
    <text evidence="1">Belongs to the pseudouridine synthase RluA family.</text>
</comment>
<proteinExistence type="inferred from homology"/>
<dbReference type="AlphaFoldDB" id="A0A101GYQ3"/>
<evidence type="ECO:0000256" key="1">
    <source>
        <dbReference type="ARBA" id="ARBA00010876"/>
    </source>
</evidence>
<dbReference type="EMBL" id="LGGI01000066">
    <property type="protein sequence ID" value="KUK66898.1"/>
    <property type="molecule type" value="Genomic_DNA"/>
</dbReference>
<dbReference type="PROSITE" id="PS01129">
    <property type="entry name" value="PSI_RLU"/>
    <property type="match status" value="1"/>
</dbReference>
<protein>
    <submittedName>
        <fullName evidence="4">Pseudouridine synthase</fullName>
        <ecNumber evidence="4">5.4.99.23</ecNumber>
    </submittedName>
</protein>
<dbReference type="InterPro" id="IPR050188">
    <property type="entry name" value="RluA_PseudoU_synthase"/>
</dbReference>
<dbReference type="Gene3D" id="3.30.2350.10">
    <property type="entry name" value="Pseudouridine synthase"/>
    <property type="match status" value="1"/>
</dbReference>
<sequence length="250" mass="28837">IKPQEGDLEVLFESDDFLIIDKPKGVVVHPGIGSEDGTLVNYVKGYLSQKDNFKEEVQKAGIVHRLDKGVSGLIVFAKNLEMQKHLQEQFENHEVKKIYLANIEYKELRGGIKRYFPKEESEYLDIDSEIEKLEKRNFTFDESWFKAEGYISRSPKNRVKMQFKKYFGRRGKKAISYIKPINKDQILVVIKTGRMHQIRATLEYFGIGIVGDTLYGPARATSMPDAIELRSIFLSFKELDGSDFTIIKTQ</sequence>
<gene>
    <name evidence="4" type="ORF">XD87_0430</name>
</gene>
<dbReference type="Pfam" id="PF00849">
    <property type="entry name" value="PseudoU_synth_2"/>
    <property type="match status" value="1"/>
</dbReference>
<evidence type="ECO:0000313" key="4">
    <source>
        <dbReference type="EMBL" id="KUK66898.1"/>
    </source>
</evidence>
<dbReference type="GO" id="GO:0160140">
    <property type="term" value="F:23S rRNA pseudouridine(1911/1915/1917) synthase activity"/>
    <property type="evidence" value="ECO:0007669"/>
    <property type="project" value="UniProtKB-EC"/>
</dbReference>
<name>A0A101GYQ3_9BACT</name>
<evidence type="ECO:0000256" key="2">
    <source>
        <dbReference type="ARBA" id="ARBA00023235"/>
    </source>
</evidence>
<comment type="caution">
    <text evidence="4">The sequence shown here is derived from an EMBL/GenBank/DDBJ whole genome shotgun (WGS) entry which is preliminary data.</text>
</comment>
<dbReference type="PANTHER" id="PTHR21600">
    <property type="entry name" value="MITOCHONDRIAL RNA PSEUDOURIDINE SYNTHASE"/>
    <property type="match status" value="1"/>
</dbReference>
<dbReference type="GO" id="GO:0000455">
    <property type="term" value="P:enzyme-directed rRNA pseudouridine synthesis"/>
    <property type="evidence" value="ECO:0007669"/>
    <property type="project" value="TreeGrafter"/>
</dbReference>
<reference evidence="5" key="1">
    <citation type="journal article" date="2015" name="MBio">
        <title>Genome-Resolved Metagenomic Analysis Reveals Roles for Candidate Phyla and Other Microbial Community Members in Biogeochemical Transformations in Oil Reservoirs.</title>
        <authorList>
            <person name="Hu P."/>
            <person name="Tom L."/>
            <person name="Singh A."/>
            <person name="Thomas B.C."/>
            <person name="Baker B.J."/>
            <person name="Piceno Y.M."/>
            <person name="Andersen G.L."/>
            <person name="Banfield J.F."/>
        </authorList>
    </citation>
    <scope>NUCLEOTIDE SEQUENCE [LARGE SCALE GENOMIC DNA]</scope>
</reference>
<dbReference type="InterPro" id="IPR020103">
    <property type="entry name" value="PsdUridine_synth_cat_dom_sf"/>
</dbReference>